<dbReference type="PROSITE" id="PS51301">
    <property type="entry name" value="KILA_N"/>
    <property type="match status" value="1"/>
</dbReference>
<comment type="caution">
    <text evidence="3">The sequence shown here is derived from an EMBL/GenBank/DDBJ whole genome shotgun (WGS) entry which is preliminary data.</text>
</comment>
<dbReference type="AlphaFoldDB" id="A0A7W4J1C8"/>
<evidence type="ECO:0000313" key="3">
    <source>
        <dbReference type="EMBL" id="MBB2172884.1"/>
    </source>
</evidence>
<evidence type="ECO:0000313" key="4">
    <source>
        <dbReference type="Proteomes" id="UP000577891"/>
    </source>
</evidence>
<reference evidence="3 4" key="1">
    <citation type="submission" date="2020-04" db="EMBL/GenBank/DDBJ databases">
        <title>Description of novel Gluconacetobacter.</title>
        <authorList>
            <person name="Sombolestani A."/>
        </authorList>
    </citation>
    <scope>NUCLEOTIDE SEQUENCE [LARGE SCALE GENOMIC DNA]</scope>
    <source>
        <strain evidence="3 4">LMG 27724</strain>
    </source>
</reference>
<accession>A0A7W4J1C8</accession>
<dbReference type="InterPro" id="IPR018004">
    <property type="entry name" value="KilA/APSES_HTH"/>
</dbReference>
<keyword evidence="4" id="KW-1185">Reference proteome</keyword>
<proteinExistence type="predicted"/>
<dbReference type="SMART" id="SM01252">
    <property type="entry name" value="KilA-N"/>
    <property type="match status" value="1"/>
</dbReference>
<sequence>MTHNTSLTILSTKIRQDEEGRYCLNDCHKAAGADPNKAPSEWTKSAQTKALIEELSNSGNSPSKPFSSKEGRGGGTYGSEELVLAYAQWISPAFHVQCLRALLTMMKGEPGASPTKRSIRKPSLRMTFRTGHEIAKLMGLDDKTAGIKAGRYCLKKCGENPLEDMGLLYQDAPEQDRFMTATKVAEALGMAGGRLGERGNALLEAALLQTYSHVKGKKIWTPTEIGMAYARLSDVGKAHADGSVQTYLWSSRVIEILKLHVDLKGMPEITRRPFAPKREAAA</sequence>
<gene>
    <name evidence="3" type="ORF">HLH35_12265</name>
</gene>
<dbReference type="InterPro" id="IPR017880">
    <property type="entry name" value="KilA_N"/>
</dbReference>
<feature type="domain" description="KilA-N" evidence="2">
    <location>
        <begin position="1"/>
        <end position="105"/>
    </location>
</feature>
<evidence type="ECO:0000256" key="1">
    <source>
        <dbReference type="SAM" id="MobiDB-lite"/>
    </source>
</evidence>
<feature type="region of interest" description="Disordered" evidence="1">
    <location>
        <begin position="54"/>
        <end position="73"/>
    </location>
</feature>
<organism evidence="3 4">
    <name type="scientific">Gluconacetobacter asukensis</name>
    <dbReference type="NCBI Taxonomy" id="1017181"/>
    <lineage>
        <taxon>Bacteria</taxon>
        <taxon>Pseudomonadati</taxon>
        <taxon>Pseudomonadota</taxon>
        <taxon>Alphaproteobacteria</taxon>
        <taxon>Acetobacterales</taxon>
        <taxon>Acetobacteraceae</taxon>
        <taxon>Gluconacetobacter</taxon>
    </lineage>
</organism>
<dbReference type="Pfam" id="PF04383">
    <property type="entry name" value="KilA-N"/>
    <property type="match status" value="1"/>
</dbReference>
<feature type="compositionally biased region" description="Polar residues" evidence="1">
    <location>
        <begin position="55"/>
        <end position="66"/>
    </location>
</feature>
<dbReference type="Proteomes" id="UP000577891">
    <property type="component" value="Unassembled WGS sequence"/>
</dbReference>
<evidence type="ECO:0000259" key="2">
    <source>
        <dbReference type="PROSITE" id="PS51301"/>
    </source>
</evidence>
<dbReference type="RefSeq" id="WP_182979410.1">
    <property type="nucleotide sequence ID" value="NZ_BAABGB010000005.1"/>
</dbReference>
<name>A0A7W4J1C8_9PROT</name>
<dbReference type="EMBL" id="JABEQE010000010">
    <property type="protein sequence ID" value="MBB2172884.1"/>
    <property type="molecule type" value="Genomic_DNA"/>
</dbReference>
<protein>
    <submittedName>
        <fullName evidence="3">KilA-N domain-containing protein</fullName>
    </submittedName>
</protein>